<comment type="subcellular location">
    <subcellularLocation>
        <location evidence="1">Preautophagosomal structure membrane</location>
        <topology evidence="1">Peripheral membrane protein</topology>
    </subcellularLocation>
</comment>
<sequence>MEDGLLLKEANCGDLQSYLDENNGNINDALREELSIQIAEAVAYVHEKGIIHSNISLANILVHQTDNNTDLILADFGGSRCLELGLNGCLLPDDPYFDPQLKDYESPKLDVFSLGIVIYIIMTGQYPFQNGSVPGMEKRFEYGDRVQKLFNQGKFPNLSGVPFGDVIAGCCCERRFETAKEVVIALKAEKNT</sequence>
<comment type="catalytic activity">
    <reaction evidence="10">
        <text>L-seryl-[protein] + ATP = O-phospho-L-seryl-[protein] + ADP + H(+)</text>
        <dbReference type="Rhea" id="RHEA:17989"/>
        <dbReference type="Rhea" id="RHEA-COMP:9863"/>
        <dbReference type="Rhea" id="RHEA-COMP:11604"/>
        <dbReference type="ChEBI" id="CHEBI:15378"/>
        <dbReference type="ChEBI" id="CHEBI:29999"/>
        <dbReference type="ChEBI" id="CHEBI:30616"/>
        <dbReference type="ChEBI" id="CHEBI:83421"/>
        <dbReference type="ChEBI" id="CHEBI:456216"/>
        <dbReference type="EC" id="2.7.11.1"/>
    </reaction>
</comment>
<dbReference type="EC" id="2.7.11.1" evidence="2"/>
<evidence type="ECO:0000256" key="3">
    <source>
        <dbReference type="ARBA" id="ARBA00022527"/>
    </source>
</evidence>
<evidence type="ECO:0000313" key="13">
    <source>
        <dbReference type="Proteomes" id="UP000799444"/>
    </source>
</evidence>
<keyword evidence="13" id="KW-1185">Reference proteome</keyword>
<gene>
    <name evidence="12" type="ORF">EJ04DRAFT_471688</name>
</gene>
<keyword evidence="4" id="KW-0808">Transferase</keyword>
<keyword evidence="7" id="KW-0067">ATP-binding</keyword>
<evidence type="ECO:0000259" key="11">
    <source>
        <dbReference type="PROSITE" id="PS50011"/>
    </source>
</evidence>
<dbReference type="GO" id="GO:0005776">
    <property type="term" value="C:autophagosome"/>
    <property type="evidence" value="ECO:0007669"/>
    <property type="project" value="TreeGrafter"/>
</dbReference>
<evidence type="ECO:0000256" key="8">
    <source>
        <dbReference type="ARBA" id="ARBA00030237"/>
    </source>
</evidence>
<reference evidence="12" key="1">
    <citation type="journal article" date="2020" name="Stud. Mycol.">
        <title>101 Dothideomycetes genomes: a test case for predicting lifestyles and emergence of pathogens.</title>
        <authorList>
            <person name="Haridas S."/>
            <person name="Albert R."/>
            <person name="Binder M."/>
            <person name="Bloem J."/>
            <person name="Labutti K."/>
            <person name="Salamov A."/>
            <person name="Andreopoulos B."/>
            <person name="Baker S."/>
            <person name="Barry K."/>
            <person name="Bills G."/>
            <person name="Bluhm B."/>
            <person name="Cannon C."/>
            <person name="Castanera R."/>
            <person name="Culley D."/>
            <person name="Daum C."/>
            <person name="Ezra D."/>
            <person name="Gonzalez J."/>
            <person name="Henrissat B."/>
            <person name="Kuo A."/>
            <person name="Liang C."/>
            <person name="Lipzen A."/>
            <person name="Lutzoni F."/>
            <person name="Magnuson J."/>
            <person name="Mondo S."/>
            <person name="Nolan M."/>
            <person name="Ohm R."/>
            <person name="Pangilinan J."/>
            <person name="Park H.-J."/>
            <person name="Ramirez L."/>
            <person name="Alfaro M."/>
            <person name="Sun H."/>
            <person name="Tritt A."/>
            <person name="Yoshinaga Y."/>
            <person name="Zwiers L.-H."/>
            <person name="Turgeon B."/>
            <person name="Goodwin S."/>
            <person name="Spatafora J."/>
            <person name="Crous P."/>
            <person name="Grigoriev I."/>
        </authorList>
    </citation>
    <scope>NUCLEOTIDE SEQUENCE</scope>
    <source>
        <strain evidence="12">CBS 125425</strain>
    </source>
</reference>
<dbReference type="GO" id="GO:0010506">
    <property type="term" value="P:regulation of autophagy"/>
    <property type="evidence" value="ECO:0007669"/>
    <property type="project" value="InterPro"/>
</dbReference>
<dbReference type="GO" id="GO:0005829">
    <property type="term" value="C:cytosol"/>
    <property type="evidence" value="ECO:0007669"/>
    <property type="project" value="TreeGrafter"/>
</dbReference>
<feature type="domain" description="Protein kinase" evidence="11">
    <location>
        <begin position="1"/>
        <end position="192"/>
    </location>
</feature>
<dbReference type="GO" id="GO:0005524">
    <property type="term" value="F:ATP binding"/>
    <property type="evidence" value="ECO:0007669"/>
    <property type="project" value="UniProtKB-KW"/>
</dbReference>
<dbReference type="PANTHER" id="PTHR24348">
    <property type="entry name" value="SERINE/THREONINE-PROTEIN KINASE UNC-51-RELATED"/>
    <property type="match status" value="1"/>
</dbReference>
<name>A0A9P4V0S9_9PLEO</name>
<keyword evidence="5" id="KW-0547">Nucleotide-binding</keyword>
<protein>
    <recommendedName>
        <fullName evidence="2">non-specific serine/threonine protein kinase</fullName>
        <ecNumber evidence="2">2.7.11.1</ecNumber>
    </recommendedName>
    <alternativeName>
        <fullName evidence="8">Autophagy-related protein 1</fullName>
    </alternativeName>
</protein>
<proteinExistence type="predicted"/>
<evidence type="ECO:0000256" key="5">
    <source>
        <dbReference type="ARBA" id="ARBA00022741"/>
    </source>
</evidence>
<evidence type="ECO:0000256" key="2">
    <source>
        <dbReference type="ARBA" id="ARBA00012513"/>
    </source>
</evidence>
<dbReference type="GO" id="GO:0004674">
    <property type="term" value="F:protein serine/threonine kinase activity"/>
    <property type="evidence" value="ECO:0007669"/>
    <property type="project" value="UniProtKB-KW"/>
</dbReference>
<organism evidence="12 13">
    <name type="scientific">Polyplosphaeria fusca</name>
    <dbReference type="NCBI Taxonomy" id="682080"/>
    <lineage>
        <taxon>Eukaryota</taxon>
        <taxon>Fungi</taxon>
        <taxon>Dikarya</taxon>
        <taxon>Ascomycota</taxon>
        <taxon>Pezizomycotina</taxon>
        <taxon>Dothideomycetes</taxon>
        <taxon>Pleosporomycetidae</taxon>
        <taxon>Pleosporales</taxon>
        <taxon>Tetraplosphaeriaceae</taxon>
        <taxon>Polyplosphaeria</taxon>
    </lineage>
</organism>
<evidence type="ECO:0000313" key="12">
    <source>
        <dbReference type="EMBL" id="KAF2731550.1"/>
    </source>
</evidence>
<keyword evidence="6 12" id="KW-0418">Kinase</keyword>
<dbReference type="Proteomes" id="UP000799444">
    <property type="component" value="Unassembled WGS sequence"/>
</dbReference>
<dbReference type="Gene3D" id="1.10.510.10">
    <property type="entry name" value="Transferase(Phosphotransferase) domain 1"/>
    <property type="match status" value="1"/>
</dbReference>
<dbReference type="GO" id="GO:0034045">
    <property type="term" value="C:phagophore assembly site membrane"/>
    <property type="evidence" value="ECO:0007669"/>
    <property type="project" value="UniProtKB-SubCell"/>
</dbReference>
<dbReference type="InterPro" id="IPR045269">
    <property type="entry name" value="Atg1-like"/>
</dbReference>
<dbReference type="SUPFAM" id="SSF56112">
    <property type="entry name" value="Protein kinase-like (PK-like)"/>
    <property type="match status" value="1"/>
</dbReference>
<dbReference type="OrthoDB" id="1668230at2759"/>
<dbReference type="InterPro" id="IPR000719">
    <property type="entry name" value="Prot_kinase_dom"/>
</dbReference>
<evidence type="ECO:0000256" key="4">
    <source>
        <dbReference type="ARBA" id="ARBA00022679"/>
    </source>
</evidence>
<dbReference type="GO" id="GO:0000045">
    <property type="term" value="P:autophagosome assembly"/>
    <property type="evidence" value="ECO:0007669"/>
    <property type="project" value="TreeGrafter"/>
</dbReference>
<comment type="catalytic activity">
    <reaction evidence="9">
        <text>L-threonyl-[protein] + ATP = O-phospho-L-threonyl-[protein] + ADP + H(+)</text>
        <dbReference type="Rhea" id="RHEA:46608"/>
        <dbReference type="Rhea" id="RHEA-COMP:11060"/>
        <dbReference type="Rhea" id="RHEA-COMP:11605"/>
        <dbReference type="ChEBI" id="CHEBI:15378"/>
        <dbReference type="ChEBI" id="CHEBI:30013"/>
        <dbReference type="ChEBI" id="CHEBI:30616"/>
        <dbReference type="ChEBI" id="CHEBI:61977"/>
        <dbReference type="ChEBI" id="CHEBI:456216"/>
        <dbReference type="EC" id="2.7.11.1"/>
    </reaction>
</comment>
<evidence type="ECO:0000256" key="1">
    <source>
        <dbReference type="ARBA" id="ARBA00004623"/>
    </source>
</evidence>
<dbReference type="SMART" id="SM00220">
    <property type="entry name" value="S_TKc"/>
    <property type="match status" value="1"/>
</dbReference>
<dbReference type="Pfam" id="PF00069">
    <property type="entry name" value="Pkinase"/>
    <property type="match status" value="1"/>
</dbReference>
<comment type="caution">
    <text evidence="12">The sequence shown here is derived from an EMBL/GenBank/DDBJ whole genome shotgun (WGS) entry which is preliminary data.</text>
</comment>
<dbReference type="PROSITE" id="PS50011">
    <property type="entry name" value="PROTEIN_KINASE_DOM"/>
    <property type="match status" value="1"/>
</dbReference>
<dbReference type="EMBL" id="ML996193">
    <property type="protein sequence ID" value="KAF2731550.1"/>
    <property type="molecule type" value="Genomic_DNA"/>
</dbReference>
<dbReference type="InterPro" id="IPR011009">
    <property type="entry name" value="Kinase-like_dom_sf"/>
</dbReference>
<dbReference type="AlphaFoldDB" id="A0A9P4V0S9"/>
<evidence type="ECO:0000256" key="6">
    <source>
        <dbReference type="ARBA" id="ARBA00022777"/>
    </source>
</evidence>
<evidence type="ECO:0000256" key="10">
    <source>
        <dbReference type="ARBA" id="ARBA00048679"/>
    </source>
</evidence>
<dbReference type="PANTHER" id="PTHR24348:SF22">
    <property type="entry name" value="NON-SPECIFIC SERINE_THREONINE PROTEIN KINASE"/>
    <property type="match status" value="1"/>
</dbReference>
<keyword evidence="3" id="KW-0723">Serine/threonine-protein kinase</keyword>
<accession>A0A9P4V0S9</accession>
<evidence type="ECO:0000256" key="7">
    <source>
        <dbReference type="ARBA" id="ARBA00022840"/>
    </source>
</evidence>
<evidence type="ECO:0000256" key="9">
    <source>
        <dbReference type="ARBA" id="ARBA00047899"/>
    </source>
</evidence>